<comment type="pathway">
    <text evidence="2">Protein modification; protein glycosylation.</text>
</comment>
<evidence type="ECO:0000313" key="19">
    <source>
        <dbReference type="EMBL" id="CAE0056837.1"/>
    </source>
</evidence>
<evidence type="ECO:0000256" key="9">
    <source>
        <dbReference type="SAM" id="MobiDB-lite"/>
    </source>
</evidence>
<dbReference type="EMBL" id="HBHW01032335">
    <property type="protein sequence ID" value="CAE0056849.1"/>
    <property type="molecule type" value="Transcribed_RNA"/>
</dbReference>
<dbReference type="InterPro" id="IPR003342">
    <property type="entry name" value="ArnT-like_N"/>
</dbReference>
<dbReference type="Pfam" id="PF02366">
    <property type="entry name" value="PMT"/>
    <property type="match status" value="1"/>
</dbReference>
<evidence type="ECO:0000256" key="7">
    <source>
        <dbReference type="ARBA" id="ARBA00022989"/>
    </source>
</evidence>
<dbReference type="PANTHER" id="PTHR10050:SF46">
    <property type="entry name" value="PROTEIN O-MANNOSYL-TRANSFERASE 2"/>
    <property type="match status" value="1"/>
</dbReference>
<dbReference type="GO" id="GO:0012505">
    <property type="term" value="C:endomembrane system"/>
    <property type="evidence" value="ECO:0007669"/>
    <property type="project" value="UniProtKB-SubCell"/>
</dbReference>
<feature type="domain" description="ArnT-like N-terminal" evidence="11">
    <location>
        <begin position="75"/>
        <end position="285"/>
    </location>
</feature>
<dbReference type="PANTHER" id="PTHR10050">
    <property type="entry name" value="DOLICHYL-PHOSPHATE-MANNOSE--PROTEIN MANNOSYLTRANSFERASE"/>
    <property type="match status" value="1"/>
</dbReference>
<dbReference type="EMBL" id="HBHW01032323">
    <property type="protein sequence ID" value="CAE0056837.1"/>
    <property type="molecule type" value="Transcribed_RNA"/>
</dbReference>
<dbReference type="EMBL" id="HBHW01032313">
    <property type="protein sequence ID" value="CAE0056828.1"/>
    <property type="molecule type" value="Transcribed_RNA"/>
</dbReference>
<feature type="transmembrane region" description="Helical" evidence="10">
    <location>
        <begin position="156"/>
        <end position="175"/>
    </location>
</feature>
<evidence type="ECO:0000256" key="2">
    <source>
        <dbReference type="ARBA" id="ARBA00004922"/>
    </source>
</evidence>
<dbReference type="InterPro" id="IPR027005">
    <property type="entry name" value="PMT-like"/>
</dbReference>
<organism evidence="21">
    <name type="scientific">Rhodosorus marinus</name>
    <dbReference type="NCBI Taxonomy" id="101924"/>
    <lineage>
        <taxon>Eukaryota</taxon>
        <taxon>Rhodophyta</taxon>
        <taxon>Stylonematophyceae</taxon>
        <taxon>Stylonematales</taxon>
        <taxon>Stylonemataceae</taxon>
        <taxon>Rhodosorus</taxon>
    </lineage>
</organism>
<dbReference type="EMBL" id="HBHW01032327">
    <property type="protein sequence ID" value="CAE0056841.1"/>
    <property type="molecule type" value="Transcribed_RNA"/>
</dbReference>
<evidence type="ECO:0000313" key="23">
    <source>
        <dbReference type="EMBL" id="CAE0056849.1"/>
    </source>
</evidence>
<evidence type="ECO:0000256" key="4">
    <source>
        <dbReference type="ARBA" id="ARBA00022676"/>
    </source>
</evidence>
<dbReference type="EMBL" id="HBHW01032320">
    <property type="protein sequence ID" value="CAE0056834.1"/>
    <property type="molecule type" value="Transcribed_RNA"/>
</dbReference>
<accession>A0A7S3EIK9</accession>
<comment type="subcellular location">
    <subcellularLocation>
        <location evidence="1">Endomembrane system</location>
        <topology evidence="1">Multi-pass membrane protein</topology>
    </subcellularLocation>
</comment>
<evidence type="ECO:0000313" key="16">
    <source>
        <dbReference type="EMBL" id="CAE0056833.1"/>
    </source>
</evidence>
<evidence type="ECO:0000313" key="17">
    <source>
        <dbReference type="EMBL" id="CAE0056834.1"/>
    </source>
</evidence>
<evidence type="ECO:0000313" key="12">
    <source>
        <dbReference type="EMBL" id="CAE0056827.1"/>
    </source>
</evidence>
<keyword evidence="4" id="KW-0328">Glycosyltransferase</keyword>
<keyword evidence="5" id="KW-0808">Transferase</keyword>
<name>A0A7S3EIK9_9RHOD</name>
<feature type="compositionally biased region" description="Basic and acidic residues" evidence="9">
    <location>
        <begin position="17"/>
        <end position="27"/>
    </location>
</feature>
<dbReference type="EMBL" id="HBHW01032324">
    <property type="protein sequence ID" value="CAE0056838.1"/>
    <property type="molecule type" value="Transcribed_RNA"/>
</dbReference>
<gene>
    <name evidence="12" type="ORF">RMAR00112_LOCUS24873</name>
    <name evidence="13" type="ORF">RMAR00112_LOCUS24874</name>
    <name evidence="14" type="ORF">RMAR00112_LOCUS24876</name>
    <name evidence="15" type="ORF">RMAR00112_LOCUS24878</name>
    <name evidence="16" type="ORF">RMAR00112_LOCUS24879</name>
    <name evidence="17" type="ORF">RMAR00112_LOCUS24880</name>
    <name evidence="18" type="ORF">RMAR00112_LOCUS24881</name>
    <name evidence="19" type="ORF">RMAR00112_LOCUS24883</name>
    <name evidence="20" type="ORF">RMAR00112_LOCUS24884</name>
    <name evidence="21" type="ORF">RMAR00112_LOCUS24887</name>
    <name evidence="22" type="ORF">RMAR00112_LOCUS24894</name>
    <name evidence="23" type="ORF">RMAR00112_LOCUS24895</name>
    <name evidence="24" type="ORF">RMAR00112_LOCUS24896</name>
</gene>
<evidence type="ECO:0000256" key="8">
    <source>
        <dbReference type="ARBA" id="ARBA00023136"/>
    </source>
</evidence>
<dbReference type="GO" id="GO:0004169">
    <property type="term" value="F:dolichyl-phosphate-mannose-protein mannosyltransferase activity"/>
    <property type="evidence" value="ECO:0007669"/>
    <property type="project" value="TreeGrafter"/>
</dbReference>
<evidence type="ECO:0000313" key="18">
    <source>
        <dbReference type="EMBL" id="CAE0056835.1"/>
    </source>
</evidence>
<evidence type="ECO:0000313" key="13">
    <source>
        <dbReference type="EMBL" id="CAE0056828.1"/>
    </source>
</evidence>
<dbReference type="EMBL" id="HBHW01032338">
    <property type="protein sequence ID" value="CAE0056850.1"/>
    <property type="molecule type" value="Transcribed_RNA"/>
</dbReference>
<dbReference type="AlphaFoldDB" id="A0A7S3EIK9"/>
<evidence type="ECO:0000256" key="5">
    <source>
        <dbReference type="ARBA" id="ARBA00022679"/>
    </source>
</evidence>
<protein>
    <recommendedName>
        <fullName evidence="11">ArnT-like N-terminal domain-containing protein</fullName>
    </recommendedName>
</protein>
<feature type="transmembrane region" description="Helical" evidence="10">
    <location>
        <begin position="207"/>
        <end position="225"/>
    </location>
</feature>
<evidence type="ECO:0000313" key="21">
    <source>
        <dbReference type="EMBL" id="CAE0056841.1"/>
    </source>
</evidence>
<evidence type="ECO:0000259" key="11">
    <source>
        <dbReference type="Pfam" id="PF02366"/>
    </source>
</evidence>
<comment type="similarity">
    <text evidence="3">Belongs to the glycosyltransferase 39 family.</text>
</comment>
<feature type="compositionally biased region" description="Basic and acidic residues" evidence="9">
    <location>
        <begin position="315"/>
        <end position="324"/>
    </location>
</feature>
<dbReference type="EMBL" id="HBHW01032321">
    <property type="protein sequence ID" value="CAE0056835.1"/>
    <property type="molecule type" value="Transcribed_RNA"/>
</dbReference>
<dbReference type="EMBL" id="HBHW01032334">
    <property type="protein sequence ID" value="CAE0056848.1"/>
    <property type="molecule type" value="Transcribed_RNA"/>
</dbReference>
<feature type="region of interest" description="Disordered" evidence="9">
    <location>
        <begin position="1"/>
        <end position="50"/>
    </location>
</feature>
<reference evidence="21" key="1">
    <citation type="submission" date="2021-01" db="EMBL/GenBank/DDBJ databases">
        <authorList>
            <person name="Corre E."/>
            <person name="Pelletier E."/>
            <person name="Niang G."/>
            <person name="Scheremetjew M."/>
            <person name="Finn R."/>
            <person name="Kale V."/>
            <person name="Holt S."/>
            <person name="Cochrane G."/>
            <person name="Meng A."/>
            <person name="Brown T."/>
            <person name="Cohen L."/>
        </authorList>
    </citation>
    <scope>NUCLEOTIDE SEQUENCE</scope>
    <source>
        <strain evidence="21">CCMP 769</strain>
    </source>
</reference>
<evidence type="ECO:0000313" key="15">
    <source>
        <dbReference type="EMBL" id="CAE0056832.1"/>
    </source>
</evidence>
<evidence type="ECO:0000313" key="20">
    <source>
        <dbReference type="EMBL" id="CAE0056838.1"/>
    </source>
</evidence>
<dbReference type="GO" id="GO:0016020">
    <property type="term" value="C:membrane"/>
    <property type="evidence" value="ECO:0007669"/>
    <property type="project" value="InterPro"/>
</dbReference>
<evidence type="ECO:0000256" key="1">
    <source>
        <dbReference type="ARBA" id="ARBA00004127"/>
    </source>
</evidence>
<evidence type="ECO:0000256" key="3">
    <source>
        <dbReference type="ARBA" id="ARBA00007222"/>
    </source>
</evidence>
<feature type="compositionally biased region" description="Basic residues" evidence="9">
    <location>
        <begin position="1"/>
        <end position="11"/>
    </location>
</feature>
<feature type="transmembrane region" description="Helical" evidence="10">
    <location>
        <begin position="64"/>
        <end position="85"/>
    </location>
</feature>
<feature type="region of interest" description="Disordered" evidence="9">
    <location>
        <begin position="312"/>
        <end position="331"/>
    </location>
</feature>
<dbReference type="EMBL" id="HBHW01032312">
    <property type="protein sequence ID" value="CAE0056827.1"/>
    <property type="molecule type" value="Transcribed_RNA"/>
</dbReference>
<keyword evidence="7 10" id="KW-1133">Transmembrane helix</keyword>
<evidence type="ECO:0000313" key="22">
    <source>
        <dbReference type="EMBL" id="CAE0056848.1"/>
    </source>
</evidence>
<keyword evidence="6 10" id="KW-0812">Transmembrane</keyword>
<evidence type="ECO:0000256" key="10">
    <source>
        <dbReference type="SAM" id="Phobius"/>
    </source>
</evidence>
<feature type="transmembrane region" description="Helical" evidence="10">
    <location>
        <begin position="237"/>
        <end position="254"/>
    </location>
</feature>
<dbReference type="EMBL" id="HBHW01032319">
    <property type="protein sequence ID" value="CAE0056833.1"/>
    <property type="molecule type" value="Transcribed_RNA"/>
</dbReference>
<dbReference type="EMBL" id="HBHW01032318">
    <property type="protein sequence ID" value="CAE0056832.1"/>
    <property type="molecule type" value="Transcribed_RNA"/>
</dbReference>
<evidence type="ECO:0000256" key="6">
    <source>
        <dbReference type="ARBA" id="ARBA00022692"/>
    </source>
</evidence>
<evidence type="ECO:0000313" key="24">
    <source>
        <dbReference type="EMBL" id="CAE0056850.1"/>
    </source>
</evidence>
<sequence>MGRSGLKKTGQKKSSTGRKDGVGKKEPSSTVSEKQPANGKKAKAGTHGSDRGLMSSLKPIVDKSWVRTLLVSALLLIASILLRFYRLEHPRSVVFDETHFGKFTDWYLKGEFFFDIHPPLGKMVFAYLGSALGYKLSAVEPYGYIGQEFGPEDKFLVLRGISATFGAFVPVFTFLTCEELDLPLESSLLAAIAVLFEHMLIVESRLILLNSQLMFHLSLALYFAVRLWKSPQATQQRWIFLVFTALAATAAISVKWTAGVTPFVIALVSFFGLLFPHARLTLTECGIAATIAVSAYTFLHYLHFKTLPNTGQVGHEAETPRRDSLLGPSNIKTEPQATTLFRVLRSSRPLSARL</sequence>
<dbReference type="EMBL" id="HBHW01032316">
    <property type="protein sequence ID" value="CAE0056830.1"/>
    <property type="molecule type" value="Transcribed_RNA"/>
</dbReference>
<keyword evidence="8 10" id="KW-0472">Membrane</keyword>
<evidence type="ECO:0000313" key="14">
    <source>
        <dbReference type="EMBL" id="CAE0056830.1"/>
    </source>
</evidence>
<feature type="transmembrane region" description="Helical" evidence="10">
    <location>
        <begin position="285"/>
        <end position="304"/>
    </location>
</feature>
<dbReference type="UniPathway" id="UPA00378"/>
<proteinExistence type="inferred from homology"/>